<keyword evidence="1" id="KW-0812">Transmembrane</keyword>
<dbReference type="InterPro" id="IPR011993">
    <property type="entry name" value="PH-like_dom_sf"/>
</dbReference>
<dbReference type="EMBL" id="CASHTH010004198">
    <property type="protein sequence ID" value="CAI8054593.1"/>
    <property type="molecule type" value="Genomic_DNA"/>
</dbReference>
<proteinExistence type="predicted"/>
<protein>
    <recommendedName>
        <fullName evidence="2">Tiam1/2 second PH-like domain-containing protein</fullName>
    </recommendedName>
</protein>
<organism evidence="3 4">
    <name type="scientific">Geodia barretti</name>
    <name type="common">Barrett's horny sponge</name>
    <dbReference type="NCBI Taxonomy" id="519541"/>
    <lineage>
        <taxon>Eukaryota</taxon>
        <taxon>Metazoa</taxon>
        <taxon>Porifera</taxon>
        <taxon>Demospongiae</taxon>
        <taxon>Heteroscleromorpha</taxon>
        <taxon>Tetractinellida</taxon>
        <taxon>Astrophorina</taxon>
        <taxon>Geodiidae</taxon>
        <taxon>Geodia</taxon>
    </lineage>
</organism>
<dbReference type="InterPro" id="IPR055230">
    <property type="entry name" value="PH_Tiam1/2"/>
</dbReference>
<dbReference type="Pfam" id="PF23014">
    <property type="entry name" value="PH_Tiam1"/>
    <property type="match status" value="1"/>
</dbReference>
<accession>A0AA35XDC5</accession>
<reference evidence="3" key="1">
    <citation type="submission" date="2023-03" db="EMBL/GenBank/DDBJ databases">
        <authorList>
            <person name="Steffen K."/>
            <person name="Cardenas P."/>
        </authorList>
    </citation>
    <scope>NUCLEOTIDE SEQUENCE</scope>
</reference>
<gene>
    <name evidence="3" type="ORF">GBAR_LOCUS29785</name>
</gene>
<dbReference type="Proteomes" id="UP001174909">
    <property type="component" value="Unassembled WGS sequence"/>
</dbReference>
<keyword evidence="4" id="KW-1185">Reference proteome</keyword>
<feature type="transmembrane region" description="Helical" evidence="1">
    <location>
        <begin position="20"/>
        <end position="38"/>
    </location>
</feature>
<evidence type="ECO:0000256" key="1">
    <source>
        <dbReference type="SAM" id="Phobius"/>
    </source>
</evidence>
<feature type="domain" description="Tiam1/2 second PH-like" evidence="2">
    <location>
        <begin position="2"/>
        <end position="75"/>
    </location>
</feature>
<evidence type="ECO:0000313" key="4">
    <source>
        <dbReference type="Proteomes" id="UP001174909"/>
    </source>
</evidence>
<keyword evidence="1" id="KW-1133">Transmembrane helix</keyword>
<evidence type="ECO:0000259" key="2">
    <source>
        <dbReference type="Pfam" id="PF23014"/>
    </source>
</evidence>
<evidence type="ECO:0000313" key="3">
    <source>
        <dbReference type="EMBL" id="CAI8054593.1"/>
    </source>
</evidence>
<dbReference type="SUPFAM" id="SSF50729">
    <property type="entry name" value="PH domain-like"/>
    <property type="match status" value="1"/>
</dbReference>
<dbReference type="AlphaFoldDB" id="A0AA35XDC5"/>
<comment type="caution">
    <text evidence="3">The sequence shown here is derived from an EMBL/GenBank/DDBJ whole genome shotgun (WGS) entry which is preliminary data.</text>
</comment>
<keyword evidence="1" id="KW-0472">Membrane</keyword>
<name>A0AA35XDC5_GEOBA</name>
<sequence length="103" mass="11433">MWLNPNEDLRAARTSWKKGHGPLATCFVFASAVVLVCVEKKPKRKSSSKSFEVEVGVEDTKFKILLPSVNCSVHDLPDSDGKFLPLTRSYPLQELGNLAAIHH</sequence>
<dbReference type="Gene3D" id="2.30.29.30">
    <property type="entry name" value="Pleckstrin-homology domain (PH domain)/Phosphotyrosine-binding domain (PTB)"/>
    <property type="match status" value="1"/>
</dbReference>